<dbReference type="InterPro" id="IPR036291">
    <property type="entry name" value="NAD(P)-bd_dom_sf"/>
</dbReference>
<dbReference type="InterPro" id="IPR015815">
    <property type="entry name" value="HIBADH-related"/>
</dbReference>
<evidence type="ECO:0000256" key="1">
    <source>
        <dbReference type="ARBA" id="ARBA00023002"/>
    </source>
</evidence>
<dbReference type="InterPro" id="IPR008927">
    <property type="entry name" value="6-PGluconate_DH-like_C_sf"/>
</dbReference>
<dbReference type="PANTHER" id="PTHR43580:SF2">
    <property type="entry name" value="CYTOKINE-LIKE NUCLEAR FACTOR N-PAC"/>
    <property type="match status" value="1"/>
</dbReference>
<gene>
    <name evidence="3" type="ORF">MKS91_00765</name>
</gene>
<keyword evidence="1" id="KW-0560">Oxidoreductase</keyword>
<accession>A0ABT1L4N5</accession>
<dbReference type="Gene3D" id="3.40.50.720">
    <property type="entry name" value="NAD(P)-binding Rossmann-like Domain"/>
    <property type="match status" value="1"/>
</dbReference>
<protein>
    <submittedName>
        <fullName evidence="3">NAD(P)-binding domain-containing protein</fullName>
    </submittedName>
</protein>
<organism evidence="3 4">
    <name type="scientific">Candidatus Synchoanobacter obligatus</name>
    <dbReference type="NCBI Taxonomy" id="2919597"/>
    <lineage>
        <taxon>Bacteria</taxon>
        <taxon>Pseudomonadati</taxon>
        <taxon>Pseudomonadota</taxon>
        <taxon>Gammaproteobacteria</taxon>
        <taxon>Candidatus Comchoanobacterales</taxon>
        <taxon>Candidatus Comchoanobacteraceae</taxon>
        <taxon>Candidatus Synchoanobacter</taxon>
    </lineage>
</organism>
<reference evidence="3 4" key="1">
    <citation type="journal article" date="2022" name="Nat. Microbiol.">
        <title>The microbiome of a bacterivorous marine choanoflagellate contains a resource-demanding obligate bacterial associate.</title>
        <authorList>
            <person name="Needham D.M."/>
            <person name="Poirier C."/>
            <person name="Bachy C."/>
            <person name="George E.E."/>
            <person name="Wilken S."/>
            <person name="Yung C.C.M."/>
            <person name="Limardo A.J."/>
            <person name="Morando M."/>
            <person name="Sudek L."/>
            <person name="Malmstrom R.R."/>
            <person name="Keeling P.J."/>
            <person name="Santoro A.E."/>
            <person name="Worden A.Z."/>
        </authorList>
    </citation>
    <scope>NUCLEOTIDE SEQUENCE [LARGE SCALE GENOMIC DNA]</scope>
    <source>
        <strain evidence="3 4">Comchoano-2</strain>
    </source>
</reference>
<dbReference type="SUPFAM" id="SSF51735">
    <property type="entry name" value="NAD(P)-binding Rossmann-fold domains"/>
    <property type="match status" value="1"/>
</dbReference>
<evidence type="ECO:0000313" key="3">
    <source>
        <dbReference type="EMBL" id="MCP8351828.1"/>
    </source>
</evidence>
<dbReference type="PANTHER" id="PTHR43580">
    <property type="entry name" value="OXIDOREDUCTASE GLYR1-RELATED"/>
    <property type="match status" value="1"/>
</dbReference>
<sequence>MDAFKTKGITCAQSIEEAVKNADLVISCLFDDTSLLDMIIGEYGVLHCLPEHTCYISTETILPKTVLHIWKSFKENQKQYLPAAILGGPNEVSSGKATLFTSGNSNANQKFEHIFKLFTEQIFYMGDQPDWAMVMKIAMNYTYTANLELFSKLYVFAEKHGIPAEYIQKTLYTVFPLPGYRECINKIHHRNYSPVNFAVTGGNKDLQVFQQAFHDVGAVPRIGQLLGERFASAAKSNLADQDWTAINEVIRKESGLDNHHE</sequence>
<dbReference type="PIRSF" id="PIRSF000103">
    <property type="entry name" value="HIBADH"/>
    <property type="match status" value="1"/>
</dbReference>
<dbReference type="EMBL" id="JAKUDN010000001">
    <property type="protein sequence ID" value="MCP8351828.1"/>
    <property type="molecule type" value="Genomic_DNA"/>
</dbReference>
<dbReference type="Gene3D" id="1.10.1040.10">
    <property type="entry name" value="N-(1-d-carboxylethyl)-l-norvaline Dehydrogenase, domain 2"/>
    <property type="match status" value="1"/>
</dbReference>
<dbReference type="InterPro" id="IPR051265">
    <property type="entry name" value="HIBADH-related_NP60_sf"/>
</dbReference>
<evidence type="ECO:0000313" key="4">
    <source>
        <dbReference type="Proteomes" id="UP001320768"/>
    </source>
</evidence>
<dbReference type="InterPro" id="IPR006115">
    <property type="entry name" value="6PGDH_NADP-bd"/>
</dbReference>
<keyword evidence="4" id="KW-1185">Reference proteome</keyword>
<name>A0ABT1L4N5_9GAMM</name>
<dbReference type="InterPro" id="IPR013328">
    <property type="entry name" value="6PGD_dom2"/>
</dbReference>
<comment type="caution">
    <text evidence="3">The sequence shown here is derived from an EMBL/GenBank/DDBJ whole genome shotgun (WGS) entry which is preliminary data.</text>
</comment>
<proteinExistence type="predicted"/>
<dbReference type="SUPFAM" id="SSF48179">
    <property type="entry name" value="6-phosphogluconate dehydrogenase C-terminal domain-like"/>
    <property type="match status" value="1"/>
</dbReference>
<dbReference type="Pfam" id="PF03446">
    <property type="entry name" value="NAD_binding_2"/>
    <property type="match status" value="1"/>
</dbReference>
<feature type="domain" description="6-phosphogluconate dehydrogenase NADP-binding" evidence="2">
    <location>
        <begin position="2"/>
        <end position="126"/>
    </location>
</feature>
<dbReference type="Proteomes" id="UP001320768">
    <property type="component" value="Unassembled WGS sequence"/>
</dbReference>
<evidence type="ECO:0000259" key="2">
    <source>
        <dbReference type="Pfam" id="PF03446"/>
    </source>
</evidence>